<dbReference type="Proteomes" id="UP000219453">
    <property type="component" value="Unassembled WGS sequence"/>
</dbReference>
<feature type="domain" description="Gfo/Idh/MocA-like oxidoreductase N-terminal" evidence="4">
    <location>
        <begin position="26"/>
        <end position="142"/>
    </location>
</feature>
<dbReference type="InterPro" id="IPR051317">
    <property type="entry name" value="Gfo/Idh/MocA_oxidoreduct"/>
</dbReference>
<dbReference type="PANTHER" id="PTHR43708">
    <property type="entry name" value="CONSERVED EXPRESSED OXIDOREDUCTASE (EUROFUNG)"/>
    <property type="match status" value="1"/>
</dbReference>
<evidence type="ECO:0000313" key="6">
    <source>
        <dbReference type="EMBL" id="SNZ17088.1"/>
    </source>
</evidence>
<dbReference type="PANTHER" id="PTHR43708:SF5">
    <property type="entry name" value="CONSERVED EXPRESSED OXIDOREDUCTASE (EUROFUNG)-RELATED"/>
    <property type="match status" value="1"/>
</dbReference>
<dbReference type="Pfam" id="PF22725">
    <property type="entry name" value="GFO_IDH_MocA_C3"/>
    <property type="match status" value="1"/>
</dbReference>
<dbReference type="InterPro" id="IPR000683">
    <property type="entry name" value="Gfo/Idh/MocA-like_OxRdtase_N"/>
</dbReference>
<sequence length="360" mass="39367">MSVDPSFEAPELPYEPRDPKSYEPAVGLIGCGGITGTHLEAYSDAGYDVRALCDIDEAAAEEKREEFYPDADVYTDHEELLARSDIDVVDITTHPQHRPPLIEDAIRAGKHVLSQKPFVLDLDVGERLVELAAENDVQLAVNQNGRWAPHFSYLRHAIAEGHVGSVLDVDFSVHFDHDWIAETPFDDVEHVILYDFAIHWFDALSCFMGDRKPQRVYASEATSPTQQSSKPLLSQASIEYEGAQASMTFAGHTQFAQEDRTVVAGTEGTLVSTDAGGDGQTVTLETERGTASPDLDGEWFTDGFHGSMAALLRAIETGEEPPHSGRNNLASLELCFAAVASAERGEPVVPGDVRRFPGEQ</sequence>
<keyword evidence="2" id="KW-0560">Oxidoreductase</keyword>
<dbReference type="GO" id="GO:0000166">
    <property type="term" value="F:nucleotide binding"/>
    <property type="evidence" value="ECO:0007669"/>
    <property type="project" value="InterPro"/>
</dbReference>
<evidence type="ECO:0000256" key="2">
    <source>
        <dbReference type="ARBA" id="ARBA00023002"/>
    </source>
</evidence>
<dbReference type="InterPro" id="IPR036291">
    <property type="entry name" value="NAD(P)-bd_dom_sf"/>
</dbReference>
<organism evidence="6 7">
    <name type="scientific">Natronoarchaeum philippinense</name>
    <dbReference type="NCBI Taxonomy" id="558529"/>
    <lineage>
        <taxon>Archaea</taxon>
        <taxon>Methanobacteriati</taxon>
        <taxon>Methanobacteriota</taxon>
        <taxon>Stenosarchaea group</taxon>
        <taxon>Halobacteria</taxon>
        <taxon>Halobacteriales</taxon>
        <taxon>Natronoarchaeaceae</taxon>
    </lineage>
</organism>
<feature type="region of interest" description="Disordered" evidence="3">
    <location>
        <begin position="1"/>
        <end position="20"/>
    </location>
</feature>
<dbReference type="OrthoDB" id="261720at2157"/>
<evidence type="ECO:0000256" key="1">
    <source>
        <dbReference type="ARBA" id="ARBA00010928"/>
    </source>
</evidence>
<dbReference type="Gene3D" id="3.40.50.720">
    <property type="entry name" value="NAD(P)-binding Rossmann-like Domain"/>
    <property type="match status" value="1"/>
</dbReference>
<dbReference type="Pfam" id="PF01408">
    <property type="entry name" value="GFO_IDH_MocA"/>
    <property type="match status" value="1"/>
</dbReference>
<protein>
    <submittedName>
        <fullName evidence="6">Predicted dehydrogenase</fullName>
    </submittedName>
</protein>
<evidence type="ECO:0000313" key="7">
    <source>
        <dbReference type="Proteomes" id="UP000219453"/>
    </source>
</evidence>
<reference evidence="7" key="1">
    <citation type="submission" date="2017-09" db="EMBL/GenBank/DDBJ databases">
        <authorList>
            <person name="Varghese N."/>
            <person name="Submissions S."/>
        </authorList>
    </citation>
    <scope>NUCLEOTIDE SEQUENCE [LARGE SCALE GENOMIC DNA]</scope>
    <source>
        <strain evidence="7">DSM 27208</strain>
    </source>
</reference>
<dbReference type="RefSeq" id="WP_097009778.1">
    <property type="nucleotide sequence ID" value="NZ_OBEJ01000004.1"/>
</dbReference>
<dbReference type="EMBL" id="OBEJ01000004">
    <property type="protein sequence ID" value="SNZ17088.1"/>
    <property type="molecule type" value="Genomic_DNA"/>
</dbReference>
<evidence type="ECO:0000256" key="3">
    <source>
        <dbReference type="SAM" id="MobiDB-lite"/>
    </source>
</evidence>
<name>A0A285P6L5_NATPI</name>
<proteinExistence type="inferred from homology"/>
<comment type="similarity">
    <text evidence="1">Belongs to the Gfo/Idh/MocA family.</text>
</comment>
<dbReference type="GO" id="GO:0016491">
    <property type="term" value="F:oxidoreductase activity"/>
    <property type="evidence" value="ECO:0007669"/>
    <property type="project" value="UniProtKB-KW"/>
</dbReference>
<dbReference type="InterPro" id="IPR055170">
    <property type="entry name" value="GFO_IDH_MocA-like_dom"/>
</dbReference>
<dbReference type="SUPFAM" id="SSF55347">
    <property type="entry name" value="Glyceraldehyde-3-phosphate dehydrogenase-like, C-terminal domain"/>
    <property type="match status" value="1"/>
</dbReference>
<dbReference type="AlphaFoldDB" id="A0A285P6L5"/>
<gene>
    <name evidence="6" type="ORF">SAMN06269185_2886</name>
</gene>
<dbReference type="Gene3D" id="3.30.360.10">
    <property type="entry name" value="Dihydrodipicolinate Reductase, domain 2"/>
    <property type="match status" value="1"/>
</dbReference>
<evidence type="ECO:0000259" key="4">
    <source>
        <dbReference type="Pfam" id="PF01408"/>
    </source>
</evidence>
<feature type="domain" description="GFO/IDH/MocA-like oxidoreductase" evidence="5">
    <location>
        <begin position="152"/>
        <end position="270"/>
    </location>
</feature>
<keyword evidence="7" id="KW-1185">Reference proteome</keyword>
<dbReference type="SUPFAM" id="SSF51735">
    <property type="entry name" value="NAD(P)-binding Rossmann-fold domains"/>
    <property type="match status" value="1"/>
</dbReference>
<evidence type="ECO:0000259" key="5">
    <source>
        <dbReference type="Pfam" id="PF22725"/>
    </source>
</evidence>
<accession>A0A285P6L5</accession>